<dbReference type="CDD" id="cd17536">
    <property type="entry name" value="REC_YesN-like"/>
    <property type="match status" value="1"/>
</dbReference>
<dbReference type="SUPFAM" id="SSF52172">
    <property type="entry name" value="CheY-like"/>
    <property type="match status" value="1"/>
</dbReference>
<evidence type="ECO:0000256" key="6">
    <source>
        <dbReference type="ARBA" id="ARBA00023015"/>
    </source>
</evidence>
<name>A0A426DI33_9FIRM</name>
<evidence type="ECO:0000313" key="14">
    <source>
        <dbReference type="Proteomes" id="UP000274920"/>
    </source>
</evidence>
<dbReference type="GO" id="GO:0005737">
    <property type="term" value="C:cytoplasm"/>
    <property type="evidence" value="ECO:0007669"/>
    <property type="project" value="UniProtKB-SubCell"/>
</dbReference>
<dbReference type="InterPro" id="IPR001789">
    <property type="entry name" value="Sig_transdc_resp-reg_receiver"/>
</dbReference>
<dbReference type="PROSITE" id="PS01124">
    <property type="entry name" value="HTH_ARAC_FAMILY_2"/>
    <property type="match status" value="1"/>
</dbReference>
<accession>A0A426DI33</accession>
<keyword evidence="3" id="KW-0963">Cytoplasm</keyword>
<keyword evidence="4 10" id="KW-0597">Phosphoprotein</keyword>
<dbReference type="PANTHER" id="PTHR42713:SF3">
    <property type="entry name" value="TRANSCRIPTIONAL REGULATORY PROTEIN HPTR"/>
    <property type="match status" value="1"/>
</dbReference>
<sequence length="252" mass="29166">MLNLVIVEDESNIRECLVHLFPWDSLGIHVAAAFSNGQDAFHYLSAEHADILLTDIRLPNISGLDLIRMLRENKNPIEVVILTGYKHFDYARQAIRYKVHDFLLKPIKYEELTAAMLRIKDLLENTDDPSVDSAGEADNTYHQKLIAMAKEYVENHLCDASLENTAVYVHLSPGYFSKLFHKITQSTFSDYLTRCRMERAAQLLNDVKFKTYEISLMVGYDNPKNFTRAFKQYFKVTPREYRNCISGDREKS</sequence>
<dbReference type="InterPro" id="IPR011006">
    <property type="entry name" value="CheY-like_superfamily"/>
</dbReference>
<dbReference type="EMBL" id="RHJS01000002">
    <property type="protein sequence ID" value="RRK32361.1"/>
    <property type="molecule type" value="Genomic_DNA"/>
</dbReference>
<keyword evidence="8" id="KW-0804">Transcription</keyword>
<keyword evidence="5" id="KW-0902">Two-component regulatory system</keyword>
<proteinExistence type="predicted"/>
<evidence type="ECO:0000256" key="7">
    <source>
        <dbReference type="ARBA" id="ARBA00023125"/>
    </source>
</evidence>
<dbReference type="Pfam" id="PF00072">
    <property type="entry name" value="Response_reg"/>
    <property type="match status" value="1"/>
</dbReference>
<keyword evidence="7" id="KW-0238">DNA-binding</keyword>
<evidence type="ECO:0000256" key="8">
    <source>
        <dbReference type="ARBA" id="ARBA00023163"/>
    </source>
</evidence>
<evidence type="ECO:0000259" key="12">
    <source>
        <dbReference type="PROSITE" id="PS50110"/>
    </source>
</evidence>
<dbReference type="Proteomes" id="UP000274920">
    <property type="component" value="Unassembled WGS sequence"/>
</dbReference>
<dbReference type="SUPFAM" id="SSF46689">
    <property type="entry name" value="Homeodomain-like"/>
    <property type="match status" value="2"/>
</dbReference>
<organism evidence="13 14">
    <name type="scientific">Schaedlerella arabinosiphila</name>
    <dbReference type="NCBI Taxonomy" id="2044587"/>
    <lineage>
        <taxon>Bacteria</taxon>
        <taxon>Bacillati</taxon>
        <taxon>Bacillota</taxon>
        <taxon>Clostridia</taxon>
        <taxon>Lachnospirales</taxon>
        <taxon>Lachnospiraceae</taxon>
        <taxon>Schaedlerella</taxon>
    </lineage>
</organism>
<dbReference type="PRINTS" id="PR00032">
    <property type="entry name" value="HTHARAC"/>
</dbReference>
<dbReference type="Pfam" id="PF12833">
    <property type="entry name" value="HTH_18"/>
    <property type="match status" value="1"/>
</dbReference>
<feature type="domain" description="Response regulatory" evidence="12">
    <location>
        <begin position="3"/>
        <end position="120"/>
    </location>
</feature>
<evidence type="ECO:0000259" key="11">
    <source>
        <dbReference type="PROSITE" id="PS01124"/>
    </source>
</evidence>
<comment type="subcellular location">
    <subcellularLocation>
        <location evidence="1">Cytoplasm</location>
    </subcellularLocation>
</comment>
<dbReference type="SMART" id="SM00342">
    <property type="entry name" value="HTH_ARAC"/>
    <property type="match status" value="1"/>
</dbReference>
<dbReference type="Gene3D" id="1.10.10.60">
    <property type="entry name" value="Homeodomain-like"/>
    <property type="match status" value="2"/>
</dbReference>
<comment type="caution">
    <text evidence="13">The sequence shown here is derived from an EMBL/GenBank/DDBJ whole genome shotgun (WGS) entry which is preliminary data.</text>
</comment>
<feature type="domain" description="HTH araC/xylS-type" evidence="11">
    <location>
        <begin position="143"/>
        <end position="244"/>
    </location>
</feature>
<evidence type="ECO:0000256" key="5">
    <source>
        <dbReference type="ARBA" id="ARBA00023012"/>
    </source>
</evidence>
<dbReference type="PROSITE" id="PS50110">
    <property type="entry name" value="RESPONSE_REGULATORY"/>
    <property type="match status" value="1"/>
</dbReference>
<dbReference type="AlphaFoldDB" id="A0A426DI33"/>
<evidence type="ECO:0000256" key="9">
    <source>
        <dbReference type="ARBA" id="ARBA00024867"/>
    </source>
</evidence>
<dbReference type="InterPro" id="IPR051552">
    <property type="entry name" value="HptR"/>
</dbReference>
<evidence type="ECO:0000256" key="4">
    <source>
        <dbReference type="ARBA" id="ARBA00022553"/>
    </source>
</evidence>
<dbReference type="GO" id="GO:0000160">
    <property type="term" value="P:phosphorelay signal transduction system"/>
    <property type="evidence" value="ECO:0007669"/>
    <property type="project" value="UniProtKB-KW"/>
</dbReference>
<dbReference type="PANTHER" id="PTHR42713">
    <property type="entry name" value="HISTIDINE KINASE-RELATED"/>
    <property type="match status" value="1"/>
</dbReference>
<dbReference type="GO" id="GO:0043565">
    <property type="term" value="F:sequence-specific DNA binding"/>
    <property type="evidence" value="ECO:0007669"/>
    <property type="project" value="InterPro"/>
</dbReference>
<keyword evidence="6" id="KW-0805">Transcription regulation</keyword>
<feature type="modified residue" description="4-aspartylphosphate" evidence="10">
    <location>
        <position position="55"/>
    </location>
</feature>
<dbReference type="InterPro" id="IPR009057">
    <property type="entry name" value="Homeodomain-like_sf"/>
</dbReference>
<dbReference type="InterPro" id="IPR020449">
    <property type="entry name" value="Tscrpt_reg_AraC-type_HTH"/>
</dbReference>
<protein>
    <recommendedName>
        <fullName evidence="2">Stage 0 sporulation protein A homolog</fullName>
    </recommendedName>
</protein>
<keyword evidence="14" id="KW-1185">Reference proteome</keyword>
<evidence type="ECO:0000256" key="3">
    <source>
        <dbReference type="ARBA" id="ARBA00022490"/>
    </source>
</evidence>
<gene>
    <name evidence="13" type="ORF">EBB54_14060</name>
</gene>
<comment type="function">
    <text evidence="9">May play the central regulatory role in sporulation. It may be an element of the effector pathway responsible for the activation of sporulation genes in response to nutritional stress. Spo0A may act in concert with spo0H (a sigma factor) to control the expression of some genes that are critical to the sporulation process.</text>
</comment>
<evidence type="ECO:0000313" key="13">
    <source>
        <dbReference type="EMBL" id="RRK32361.1"/>
    </source>
</evidence>
<dbReference type="SMART" id="SM00448">
    <property type="entry name" value="REC"/>
    <property type="match status" value="1"/>
</dbReference>
<evidence type="ECO:0000256" key="2">
    <source>
        <dbReference type="ARBA" id="ARBA00018672"/>
    </source>
</evidence>
<reference evidence="13" key="1">
    <citation type="submission" date="2018-10" db="EMBL/GenBank/DDBJ databases">
        <title>Schaedlerella arabinophila gen. nov. sp. nov., isolated from the mouse intestinal tract and comparative analysis with the genome of the closely related altered Schaedler flora strain ASF502.</title>
        <authorList>
            <person name="Miyake S."/>
            <person name="Soh M."/>
            <person name="Seedorf H."/>
        </authorList>
    </citation>
    <scope>NUCLEOTIDE SEQUENCE [LARGE SCALE GENOMIC DNA]</scope>
    <source>
        <strain evidence="13">DSM 106076</strain>
    </source>
</reference>
<evidence type="ECO:0000256" key="1">
    <source>
        <dbReference type="ARBA" id="ARBA00004496"/>
    </source>
</evidence>
<dbReference type="InterPro" id="IPR018060">
    <property type="entry name" value="HTH_AraC"/>
</dbReference>
<dbReference type="Gene3D" id="3.40.50.2300">
    <property type="match status" value="1"/>
</dbReference>
<dbReference type="RefSeq" id="WP_125127838.1">
    <property type="nucleotide sequence ID" value="NZ_RHJS01000002.1"/>
</dbReference>
<dbReference type="GO" id="GO:0003700">
    <property type="term" value="F:DNA-binding transcription factor activity"/>
    <property type="evidence" value="ECO:0007669"/>
    <property type="project" value="InterPro"/>
</dbReference>
<evidence type="ECO:0000256" key="10">
    <source>
        <dbReference type="PROSITE-ProRule" id="PRU00169"/>
    </source>
</evidence>